<reference evidence="3" key="1">
    <citation type="submission" date="2016-10" db="EMBL/GenBank/DDBJ databases">
        <authorList>
            <person name="Varghese N."/>
            <person name="Submissions S."/>
        </authorList>
    </citation>
    <scope>NUCLEOTIDE SEQUENCE [LARGE SCALE GENOMIC DNA]</scope>
    <source>
        <strain evidence="3">DSM 45237</strain>
    </source>
</reference>
<dbReference type="EMBL" id="FNUC01000002">
    <property type="protein sequence ID" value="SED80781.1"/>
    <property type="molecule type" value="Genomic_DNA"/>
</dbReference>
<name>A0A1H5DPJ2_9ACTN</name>
<dbReference type="InterPro" id="IPR006311">
    <property type="entry name" value="TAT_signal"/>
</dbReference>
<proteinExistence type="predicted"/>
<organism evidence="2 3">
    <name type="scientific">Jiangella alba</name>
    <dbReference type="NCBI Taxonomy" id="561176"/>
    <lineage>
        <taxon>Bacteria</taxon>
        <taxon>Bacillati</taxon>
        <taxon>Actinomycetota</taxon>
        <taxon>Actinomycetes</taxon>
        <taxon>Jiangellales</taxon>
        <taxon>Jiangellaceae</taxon>
        <taxon>Jiangella</taxon>
    </lineage>
</organism>
<keyword evidence="3" id="KW-1185">Reference proteome</keyword>
<dbReference type="PROSITE" id="PS51318">
    <property type="entry name" value="TAT"/>
    <property type="match status" value="1"/>
</dbReference>
<dbReference type="STRING" id="561176.SAMN04488561_0477"/>
<feature type="signal peptide" evidence="1">
    <location>
        <begin position="1"/>
        <end position="26"/>
    </location>
</feature>
<keyword evidence="1" id="KW-0732">Signal</keyword>
<dbReference type="RefSeq" id="WP_069114198.1">
    <property type="nucleotide sequence ID" value="NZ_FNUC01000002.1"/>
</dbReference>
<dbReference type="AlphaFoldDB" id="A0A1H5DPJ2"/>
<evidence type="ECO:0000313" key="3">
    <source>
        <dbReference type="Proteomes" id="UP000181980"/>
    </source>
</evidence>
<evidence type="ECO:0000256" key="1">
    <source>
        <dbReference type="SAM" id="SignalP"/>
    </source>
</evidence>
<evidence type="ECO:0000313" key="2">
    <source>
        <dbReference type="EMBL" id="SED80781.1"/>
    </source>
</evidence>
<sequence>MFELGRRAFLARMGVLGAAAAIPALAAPPATAAPSALSPLVGLLRPVLAELSRDTLRGLVVMVCPGPDAYSRAQGTPRDEPGALEARGDDFMIAALDGFVPFPDQLATPLAAALATAVDDIGLPLPTLPLFPSVWTLDRVLLELLENDETLPLSLVVALLLNVVATQVNPLAVNGPFLSPFARLTLAEKAAAFELLEGPDADLLALLDAGLPEPLRSSISGLLRFLAGALLEFSAFGSYNEWGVYDGAARGLTERPVGWQLSGYQPDGVVDGWADFIGYYQDRTEVEA</sequence>
<accession>A0A1H5DPJ2</accession>
<feature type="chain" id="PRO_5038806865" description="Tat (Twin-arginine translocation) pathway signal sequence" evidence="1">
    <location>
        <begin position="27"/>
        <end position="288"/>
    </location>
</feature>
<gene>
    <name evidence="2" type="ORF">SAMN04488561_0477</name>
</gene>
<dbReference type="OrthoDB" id="4167826at2"/>
<dbReference type="Proteomes" id="UP000181980">
    <property type="component" value="Unassembled WGS sequence"/>
</dbReference>
<evidence type="ECO:0008006" key="4">
    <source>
        <dbReference type="Google" id="ProtNLM"/>
    </source>
</evidence>
<protein>
    <recommendedName>
        <fullName evidence="4">Tat (Twin-arginine translocation) pathway signal sequence</fullName>
    </recommendedName>
</protein>